<keyword evidence="5" id="KW-0067">ATP-binding</keyword>
<dbReference type="Gene3D" id="3.30.200.20">
    <property type="entry name" value="Phosphorylase Kinase, domain 1"/>
    <property type="match status" value="1"/>
</dbReference>
<keyword evidence="4 7" id="KW-0418">Kinase</keyword>
<dbReference type="SUPFAM" id="SSF56112">
    <property type="entry name" value="Protein kinase-like (PK-like)"/>
    <property type="match status" value="1"/>
</dbReference>
<feature type="domain" description="Aminoglycoside phosphotransferase" evidence="6">
    <location>
        <begin position="31"/>
        <end position="279"/>
    </location>
</feature>
<evidence type="ECO:0000256" key="5">
    <source>
        <dbReference type="ARBA" id="ARBA00022840"/>
    </source>
</evidence>
<dbReference type="PANTHER" id="PTHR34273:SF2">
    <property type="entry name" value="METHYLTHIORIBOSE KINASE"/>
    <property type="match status" value="1"/>
</dbReference>
<dbReference type="GO" id="GO:0005524">
    <property type="term" value="F:ATP binding"/>
    <property type="evidence" value="ECO:0007669"/>
    <property type="project" value="UniProtKB-KW"/>
</dbReference>
<dbReference type="Pfam" id="PF01636">
    <property type="entry name" value="APH"/>
    <property type="match status" value="1"/>
</dbReference>
<dbReference type="GO" id="GO:0016301">
    <property type="term" value="F:kinase activity"/>
    <property type="evidence" value="ECO:0007669"/>
    <property type="project" value="UniProtKB-KW"/>
</dbReference>
<dbReference type="OrthoDB" id="25129at2759"/>
<keyword evidence="3" id="KW-0547">Nucleotide-binding</keyword>
<dbReference type="InterPro" id="IPR002575">
    <property type="entry name" value="Aminoglycoside_PTrfase"/>
</dbReference>
<dbReference type="PANTHER" id="PTHR34273">
    <property type="entry name" value="METHYLTHIORIBOSE KINASE"/>
    <property type="match status" value="1"/>
</dbReference>
<evidence type="ECO:0000313" key="8">
    <source>
        <dbReference type="Proteomes" id="UP000070700"/>
    </source>
</evidence>
<organism evidence="7 8">
    <name type="scientific">Mollisia scopiformis</name>
    <name type="common">Conifer needle endophyte fungus</name>
    <name type="synonym">Phialocephala scopiformis</name>
    <dbReference type="NCBI Taxonomy" id="149040"/>
    <lineage>
        <taxon>Eukaryota</taxon>
        <taxon>Fungi</taxon>
        <taxon>Dikarya</taxon>
        <taxon>Ascomycota</taxon>
        <taxon>Pezizomycotina</taxon>
        <taxon>Leotiomycetes</taxon>
        <taxon>Helotiales</taxon>
        <taxon>Mollisiaceae</taxon>
        <taxon>Mollisia</taxon>
    </lineage>
</organism>
<evidence type="ECO:0000256" key="3">
    <source>
        <dbReference type="ARBA" id="ARBA00022741"/>
    </source>
</evidence>
<evidence type="ECO:0000256" key="4">
    <source>
        <dbReference type="ARBA" id="ARBA00022777"/>
    </source>
</evidence>
<gene>
    <name evidence="7" type="ORF">LY89DRAFT_789555</name>
</gene>
<dbReference type="EMBL" id="KQ947438">
    <property type="protein sequence ID" value="KUJ07914.1"/>
    <property type="molecule type" value="Genomic_DNA"/>
</dbReference>
<name>A0A132B7P9_MOLSC</name>
<dbReference type="AlphaFoldDB" id="A0A132B7P9"/>
<evidence type="ECO:0000256" key="1">
    <source>
        <dbReference type="ARBA" id="ARBA00010165"/>
    </source>
</evidence>
<sequence length="352" mass="40225">MALNHEEKDEISTNILHDLSQTAYACSSLIPISGGTANFVFRGIHRDGTIIIKHSTNFASCNRDFPLDISRCIFEESMLNYLQDLPISLVKTPRLLLFDQVAYTQVHEDFSDSIDLKAVIFSGSLSHSVAKFIGYNLGTWTRSFHTWASTRTLYAEQNEPMRKLKYLITYGSFIEVLERFPEVLGTHKATLEEIEARSTKELQTLADDGLQDWGVIHGDFWSGNVLVSQSHKNNEPGLFIVDWELAHFGHRSYDLGQMIGDLYERKYFRDAEPAMWIIQALIDGYGPIDDDMAFRIAIHTGVHLICWCIRGPAKDTPERMSGIIRIGMNFMLKAWEKDKEWFQDTILASLFN</sequence>
<dbReference type="KEGG" id="psco:LY89DRAFT_789555"/>
<keyword evidence="2" id="KW-0808">Transferase</keyword>
<dbReference type="Proteomes" id="UP000070700">
    <property type="component" value="Unassembled WGS sequence"/>
</dbReference>
<reference evidence="7 8" key="1">
    <citation type="submission" date="2015-10" db="EMBL/GenBank/DDBJ databases">
        <title>Full genome of DAOMC 229536 Phialocephala scopiformis, a fungal endophyte of spruce producing the potent anti-insectan compound rugulosin.</title>
        <authorList>
            <consortium name="DOE Joint Genome Institute"/>
            <person name="Walker A.K."/>
            <person name="Frasz S.L."/>
            <person name="Seifert K.A."/>
            <person name="Miller J.D."/>
            <person name="Mondo S.J."/>
            <person name="Labutti K."/>
            <person name="Lipzen A."/>
            <person name="Dockter R."/>
            <person name="Kennedy M."/>
            <person name="Grigoriev I.V."/>
            <person name="Spatafora J.W."/>
        </authorList>
    </citation>
    <scope>NUCLEOTIDE SEQUENCE [LARGE SCALE GENOMIC DNA]</scope>
    <source>
        <strain evidence="7 8">CBS 120377</strain>
    </source>
</reference>
<dbReference type="InterPro" id="IPR011009">
    <property type="entry name" value="Kinase-like_dom_sf"/>
</dbReference>
<proteinExistence type="inferred from homology"/>
<protein>
    <submittedName>
        <fullName evidence="7">Kinase-like protein</fullName>
    </submittedName>
</protein>
<dbReference type="RefSeq" id="XP_018062269.1">
    <property type="nucleotide sequence ID" value="XM_018223270.1"/>
</dbReference>
<keyword evidence="8" id="KW-1185">Reference proteome</keyword>
<accession>A0A132B7P9</accession>
<dbReference type="STRING" id="149040.A0A132B7P9"/>
<comment type="similarity">
    <text evidence="1">Belongs to the methylthioribose kinase family.</text>
</comment>
<evidence type="ECO:0000259" key="6">
    <source>
        <dbReference type="Pfam" id="PF01636"/>
    </source>
</evidence>
<evidence type="ECO:0000313" key="7">
    <source>
        <dbReference type="EMBL" id="KUJ07914.1"/>
    </source>
</evidence>
<dbReference type="InParanoid" id="A0A132B7P9"/>
<dbReference type="GeneID" id="28832996"/>
<evidence type="ECO:0000256" key="2">
    <source>
        <dbReference type="ARBA" id="ARBA00022679"/>
    </source>
</evidence>
<dbReference type="Gene3D" id="3.90.1200.10">
    <property type="match status" value="1"/>
</dbReference>